<keyword evidence="4" id="KW-1185">Reference proteome</keyword>
<organism evidence="3 4">
    <name type="scientific">Gaetbulibacter aestuarii</name>
    <dbReference type="NCBI Taxonomy" id="1502358"/>
    <lineage>
        <taxon>Bacteria</taxon>
        <taxon>Pseudomonadati</taxon>
        <taxon>Bacteroidota</taxon>
        <taxon>Flavobacteriia</taxon>
        <taxon>Flavobacteriales</taxon>
        <taxon>Flavobacteriaceae</taxon>
        <taxon>Gaetbulibacter</taxon>
    </lineage>
</organism>
<dbReference type="InterPro" id="IPR013154">
    <property type="entry name" value="ADH-like_N"/>
</dbReference>
<name>A0ABW7MV57_9FLAO</name>
<dbReference type="SUPFAM" id="SSF51735">
    <property type="entry name" value="NAD(P)-binding Rossmann-fold domains"/>
    <property type="match status" value="1"/>
</dbReference>
<feature type="domain" description="Enoyl reductase (ER)" evidence="2">
    <location>
        <begin position="10"/>
        <end position="330"/>
    </location>
</feature>
<dbReference type="CDD" id="cd05289">
    <property type="entry name" value="MDR_like_2"/>
    <property type="match status" value="1"/>
</dbReference>
<dbReference type="PANTHER" id="PTHR11695:SF294">
    <property type="entry name" value="RETICULON-4-INTERACTING PROTEIN 1, MITOCHONDRIAL"/>
    <property type="match status" value="1"/>
</dbReference>
<evidence type="ECO:0000259" key="2">
    <source>
        <dbReference type="SMART" id="SM00829"/>
    </source>
</evidence>
<dbReference type="EC" id="1.-.-.-" evidence="3"/>
<dbReference type="InterPro" id="IPR020843">
    <property type="entry name" value="ER"/>
</dbReference>
<dbReference type="Gene3D" id="3.40.50.720">
    <property type="entry name" value="NAD(P)-binding Rossmann-like Domain"/>
    <property type="match status" value="1"/>
</dbReference>
<accession>A0ABW7MV57</accession>
<dbReference type="Pfam" id="PF08240">
    <property type="entry name" value="ADH_N"/>
    <property type="match status" value="1"/>
</dbReference>
<dbReference type="GO" id="GO:0016491">
    <property type="term" value="F:oxidoreductase activity"/>
    <property type="evidence" value="ECO:0007669"/>
    <property type="project" value="UniProtKB-KW"/>
</dbReference>
<proteinExistence type="predicted"/>
<keyword evidence="1 3" id="KW-0560">Oxidoreductase</keyword>
<dbReference type="PROSITE" id="PS01162">
    <property type="entry name" value="QOR_ZETA_CRYSTAL"/>
    <property type="match status" value="1"/>
</dbReference>
<protein>
    <submittedName>
        <fullName evidence="3">NADP-dependent oxidoreductase</fullName>
        <ecNumber evidence="3">1.-.-.-</ecNumber>
    </submittedName>
</protein>
<dbReference type="SMART" id="SM00829">
    <property type="entry name" value="PKS_ER"/>
    <property type="match status" value="1"/>
</dbReference>
<dbReference type="RefSeq" id="WP_344739180.1">
    <property type="nucleotide sequence ID" value="NZ_BAABAY010000001.1"/>
</dbReference>
<reference evidence="3 4" key="1">
    <citation type="submission" date="2024-02" db="EMBL/GenBank/DDBJ databases">
        <title>A Gaetbulibacter species isolated from tidal flats and genomic insights of their niches.</title>
        <authorList>
            <person name="Ye Y."/>
        </authorList>
    </citation>
    <scope>NUCLEOTIDE SEQUENCE [LARGE SCALE GENOMIC DNA]</scope>
    <source>
        <strain evidence="3 4">KYW382</strain>
    </source>
</reference>
<dbReference type="InterPro" id="IPR011032">
    <property type="entry name" value="GroES-like_sf"/>
</dbReference>
<dbReference type="EMBL" id="JBAWKB010000001">
    <property type="protein sequence ID" value="MFH6770716.1"/>
    <property type="molecule type" value="Genomic_DNA"/>
</dbReference>
<evidence type="ECO:0000256" key="1">
    <source>
        <dbReference type="ARBA" id="ARBA00023002"/>
    </source>
</evidence>
<dbReference type="Pfam" id="PF13602">
    <property type="entry name" value="ADH_zinc_N_2"/>
    <property type="match status" value="1"/>
</dbReference>
<comment type="caution">
    <text evidence="3">The sequence shown here is derived from an EMBL/GenBank/DDBJ whole genome shotgun (WGS) entry which is preliminary data.</text>
</comment>
<gene>
    <name evidence="3" type="ORF">V8G58_02130</name>
</gene>
<evidence type="ECO:0000313" key="4">
    <source>
        <dbReference type="Proteomes" id="UP001610100"/>
    </source>
</evidence>
<dbReference type="PANTHER" id="PTHR11695">
    <property type="entry name" value="ALCOHOL DEHYDROGENASE RELATED"/>
    <property type="match status" value="1"/>
</dbReference>
<dbReference type="InterPro" id="IPR002364">
    <property type="entry name" value="Quin_OxRdtase/zeta-crystal_CS"/>
</dbReference>
<dbReference type="InterPro" id="IPR050700">
    <property type="entry name" value="YIM1/Zinc_Alcohol_DH_Fams"/>
</dbReference>
<sequence length="333" mass="36148">MKALQITGYGDIQKNLRFNAIEKPKVKSDEVLIEVYAAAINPVDYKIVEGALKQIRKLKFPSGTGFDVAGIVVETGDAVTGLNIGDKVYSRVPTDAPGTFAEYVSVVADAVSIKPANLSFEEAAGLPLVGLTSMQAFETGAFKKGDKVLIHAGSGGIGSFAIQYAKSQGAFVYTTTSTKNVNWVKELGADKVINYKKQDYLGIVRDADLVFDTLGGHYTEDAFKVIKEGGHVVSIAGILDKVTAKNFGLNGIIRFILALKRLPVTIAMKRKSAHYKFIFVHPDGKQLDALRDLVEAGKIKPVIDKIYDFSEAIDAYHYQKSGHAKGKVILKMK</sequence>
<dbReference type="SUPFAM" id="SSF50129">
    <property type="entry name" value="GroES-like"/>
    <property type="match status" value="1"/>
</dbReference>
<dbReference type="Gene3D" id="3.90.180.10">
    <property type="entry name" value="Medium-chain alcohol dehydrogenases, catalytic domain"/>
    <property type="match status" value="1"/>
</dbReference>
<evidence type="ECO:0000313" key="3">
    <source>
        <dbReference type="EMBL" id="MFH6770716.1"/>
    </source>
</evidence>
<dbReference type="Proteomes" id="UP001610100">
    <property type="component" value="Unassembled WGS sequence"/>
</dbReference>
<dbReference type="InterPro" id="IPR036291">
    <property type="entry name" value="NAD(P)-bd_dom_sf"/>
</dbReference>